<evidence type="ECO:0000256" key="1">
    <source>
        <dbReference type="SAM" id="MobiDB-lite"/>
    </source>
</evidence>
<dbReference type="AlphaFoldDB" id="A0A975YGC7"/>
<dbReference type="RefSeq" id="WP_257891304.1">
    <property type="nucleotide sequence ID" value="NZ_JAIMBW010000001.1"/>
</dbReference>
<evidence type="ECO:0000313" key="4">
    <source>
        <dbReference type="EMBL" id="QXL88221.1"/>
    </source>
</evidence>
<dbReference type="EMBL" id="CP078073">
    <property type="protein sequence ID" value="QXL88221.1"/>
    <property type="molecule type" value="Genomic_DNA"/>
</dbReference>
<sequence length="209" mass="19919">MAPGASAARAPTPATVTRPACARRWVVPAGLLGAAAVAVGAIFGLPALQSGRQVPATVETAALAPLVALPPALPPAAPTPAATAPMRSLVPAPGADDAADAIGASALAAGLIDTATPPALIPDKLAIQGAATGAPAVSGATIQFGTPGTATSAGTGTVQAPGAIGIGELTPQREGSSAPDAAQDPQQPVLAPQSQRTPRPDDGGLRDGG</sequence>
<gene>
    <name evidence="3" type="ORF">KUL25_01475</name>
    <name evidence="4" type="ORF">KUL25_01480</name>
</gene>
<feature type="region of interest" description="Disordered" evidence="1">
    <location>
        <begin position="152"/>
        <end position="209"/>
    </location>
</feature>
<accession>A0A975YGC7</accession>
<proteinExistence type="predicted"/>
<keyword evidence="2" id="KW-0812">Transmembrane</keyword>
<name>A0A975YGC7_9RHOB</name>
<keyword evidence="2" id="KW-1133">Transmembrane helix</keyword>
<evidence type="ECO:0000313" key="5">
    <source>
        <dbReference type="Proteomes" id="UP000693972"/>
    </source>
</evidence>
<protein>
    <submittedName>
        <fullName evidence="4">Uncharacterized protein</fullName>
    </submittedName>
</protein>
<organism evidence="4">
    <name type="scientific">Gymnodinialimonas phycosphaerae</name>
    <dbReference type="NCBI Taxonomy" id="2841589"/>
    <lineage>
        <taxon>Bacteria</taxon>
        <taxon>Pseudomonadati</taxon>
        <taxon>Pseudomonadota</taxon>
        <taxon>Alphaproteobacteria</taxon>
        <taxon>Rhodobacterales</taxon>
        <taxon>Paracoccaceae</taxon>
        <taxon>Gymnodinialimonas</taxon>
    </lineage>
</organism>
<keyword evidence="5" id="KW-1185">Reference proteome</keyword>
<dbReference type="EMBL" id="JAIMBW010000001">
    <property type="protein sequence ID" value="MBY4891429.1"/>
    <property type="molecule type" value="Genomic_DNA"/>
</dbReference>
<reference evidence="4 5" key="1">
    <citation type="submission" date="2021-07" db="EMBL/GenBank/DDBJ databases">
        <title>Karlodiniumbacter phycospheric gen. nov., sp. nov., a phycosphere bacterium isolated from karlodinium veneficum.</title>
        <authorList>
            <person name="Peng Y."/>
            <person name="Jiang L."/>
            <person name="Lee J."/>
        </authorList>
    </citation>
    <scope>NUCLEOTIDE SEQUENCE</scope>
    <source>
        <strain evidence="4 5">N5</strain>
    </source>
</reference>
<feature type="compositionally biased region" description="Basic and acidic residues" evidence="1">
    <location>
        <begin position="198"/>
        <end position="209"/>
    </location>
</feature>
<evidence type="ECO:0000256" key="2">
    <source>
        <dbReference type="SAM" id="Phobius"/>
    </source>
</evidence>
<keyword evidence="2" id="KW-0472">Membrane</keyword>
<dbReference type="Proteomes" id="UP000693972">
    <property type="component" value="Unassembled WGS sequence"/>
</dbReference>
<evidence type="ECO:0000313" key="3">
    <source>
        <dbReference type="EMBL" id="MBY4891429.1"/>
    </source>
</evidence>
<feature type="transmembrane region" description="Helical" evidence="2">
    <location>
        <begin position="25"/>
        <end position="45"/>
    </location>
</feature>